<dbReference type="InterPro" id="IPR036013">
    <property type="entry name" value="Band_7/SPFH_dom_sf"/>
</dbReference>
<dbReference type="Proteomes" id="UP000794436">
    <property type="component" value="Unassembled WGS sequence"/>
</dbReference>
<comment type="caution">
    <text evidence="3">The sequence shown here is derived from an EMBL/GenBank/DDBJ whole genome shotgun (WGS) entry which is preliminary data.</text>
</comment>
<evidence type="ECO:0000313" key="3">
    <source>
        <dbReference type="EMBL" id="TMW68534.1"/>
    </source>
</evidence>
<dbReference type="AlphaFoldDB" id="A0A8K1FPN1"/>
<evidence type="ECO:0000259" key="2">
    <source>
        <dbReference type="Pfam" id="PF01145"/>
    </source>
</evidence>
<reference evidence="3" key="1">
    <citation type="submission" date="2019-03" db="EMBL/GenBank/DDBJ databases">
        <title>Long read genome sequence of the mycoparasitic Pythium oligandrum ATCC 38472 isolated from sugarbeet rhizosphere.</title>
        <authorList>
            <person name="Gaulin E."/>
        </authorList>
    </citation>
    <scope>NUCLEOTIDE SEQUENCE</scope>
    <source>
        <strain evidence="3">ATCC 38472_TT</strain>
    </source>
</reference>
<proteinExistence type="predicted"/>
<dbReference type="PANTHER" id="PTHR43327:SF9">
    <property type="entry name" value="BAND 7 DOMAIN-CONTAINING PROTEIN"/>
    <property type="match status" value="1"/>
</dbReference>
<name>A0A8K1FPN1_PYTOL</name>
<feature type="coiled-coil region" evidence="1">
    <location>
        <begin position="361"/>
        <end position="410"/>
    </location>
</feature>
<evidence type="ECO:0000313" key="4">
    <source>
        <dbReference type="Proteomes" id="UP000794436"/>
    </source>
</evidence>
<dbReference type="Pfam" id="PF01145">
    <property type="entry name" value="Band_7"/>
    <property type="match status" value="2"/>
</dbReference>
<dbReference type="PANTHER" id="PTHR43327">
    <property type="entry name" value="STOMATIN-LIKE PROTEIN 2, MITOCHONDRIAL"/>
    <property type="match status" value="1"/>
</dbReference>
<sequence>MGNKHSHPPADGSRPQTRLLYQSAHRVDAANRLFGACYNGNTVVIINPGRSPVKPYIRVPEGTYALVQNQGRDVDYIGPNGERSALWPPGFHWASLFTKVAHLVTKQYIVFDTPIKGCKTADDVTVSIDICLVLRIMGDASKGEDPELVRRFVYELGPNGLEVQLRAAQDEAVRALARSVMHTEVYQLRDGTMRERFNTGALNFRTNPVERSATDEIGTPKSLDGDSAPPAEAKVLYCVTEDMKRNLNKQFNAYGVEITSVAITDVKLPETFQSQMQSRTTHLSAIKEQKMKQQSDMQMLQYKEEIDMTKLQRKMLIMEEEQTAKANCAEIQKEIDLVMADTKLVQEQIAQDMRVRCNNINVDAELKIAQIRAERERIAAEISAHCDAEIELLNAEKAALDLQLRAIAEELRVSGESKAAEVIARAEGAAAKKLEKVRAHELSMKRLEMLASLAKNKQTVISGDTANNLLADMLVANRQQNLMINVDGSMATAGRKPTNVGIF</sequence>
<evidence type="ECO:0000256" key="1">
    <source>
        <dbReference type="SAM" id="Coils"/>
    </source>
</evidence>
<dbReference type="Gene3D" id="3.30.479.30">
    <property type="entry name" value="Band 7 domain"/>
    <property type="match status" value="1"/>
</dbReference>
<keyword evidence="4" id="KW-1185">Reference proteome</keyword>
<gene>
    <name evidence="3" type="ORF">Poli38472_006002</name>
</gene>
<protein>
    <recommendedName>
        <fullName evidence="2">Band 7 domain-containing protein</fullName>
    </recommendedName>
</protein>
<keyword evidence="1" id="KW-0175">Coiled coil</keyword>
<organism evidence="3 4">
    <name type="scientific">Pythium oligandrum</name>
    <name type="common">Mycoparasitic fungus</name>
    <dbReference type="NCBI Taxonomy" id="41045"/>
    <lineage>
        <taxon>Eukaryota</taxon>
        <taxon>Sar</taxon>
        <taxon>Stramenopiles</taxon>
        <taxon>Oomycota</taxon>
        <taxon>Peronosporomycetes</taxon>
        <taxon>Pythiales</taxon>
        <taxon>Pythiaceae</taxon>
        <taxon>Pythium</taxon>
    </lineage>
</organism>
<dbReference type="OrthoDB" id="157027at2759"/>
<dbReference type="EMBL" id="SPLM01000002">
    <property type="protein sequence ID" value="TMW68534.1"/>
    <property type="molecule type" value="Genomic_DNA"/>
</dbReference>
<dbReference type="InterPro" id="IPR001107">
    <property type="entry name" value="Band_7"/>
</dbReference>
<feature type="domain" description="Band 7" evidence="2">
    <location>
        <begin position="240"/>
        <end position="284"/>
    </location>
</feature>
<dbReference type="InterPro" id="IPR050710">
    <property type="entry name" value="Band7/mec-2_domain"/>
</dbReference>
<accession>A0A8K1FPN1</accession>
<feature type="domain" description="Band 7" evidence="2">
    <location>
        <begin position="58"/>
        <end position="190"/>
    </location>
</feature>